<evidence type="ECO:0000256" key="5">
    <source>
        <dbReference type="ARBA" id="ARBA00023136"/>
    </source>
</evidence>
<keyword evidence="4" id="KW-0443">Lipid metabolism</keyword>
<keyword evidence="2 7" id="KW-0812">Transmembrane</keyword>
<dbReference type="PANTHER" id="PTHR23063">
    <property type="entry name" value="PHOSPHOLIPID ACYLTRANSFERASE"/>
    <property type="match status" value="1"/>
</dbReference>
<proteinExistence type="predicted"/>
<sequence length="350" mass="38374">MEKYSQFRDRGSGIAPFLPVPLQPVPGCCPLPIRALLFCLRLPFFIFACVSYFLVLRWLPIGSLGKKAALWFILGIPSIWWVDLQVDGVRKGHLSRQQSRLPGRESVIAASFTSPIDALYLAAIFDPIFTACYPTTREVEQISLLSAILRAFASPQLYPPPGARTMSLAALEAKYRGRPIVAFAECTTTNGRGILPLSPALANIGSKTKVFPVSLRYQPEDVVTPLPGCYLSFIWALLSKPTHYIRVRIAEPVRIGGEGGGGRQPGVREKMKDSTYDTNFFDVLDEVSGSKGGAVSSKEKLEIDLSPAEKNLLDTVGDSLARLGRGGRVGLNVADKLAFIRLWAMTESTW</sequence>
<keyword evidence="6" id="KW-0012">Acyltransferase</keyword>
<dbReference type="GeneID" id="63722217"/>
<organism evidence="8 9">
    <name type="scientific">Aspergillus versicolor CBS 583.65</name>
    <dbReference type="NCBI Taxonomy" id="1036611"/>
    <lineage>
        <taxon>Eukaryota</taxon>
        <taxon>Fungi</taxon>
        <taxon>Dikarya</taxon>
        <taxon>Ascomycota</taxon>
        <taxon>Pezizomycotina</taxon>
        <taxon>Eurotiomycetes</taxon>
        <taxon>Eurotiomycetidae</taxon>
        <taxon>Eurotiales</taxon>
        <taxon>Aspergillaceae</taxon>
        <taxon>Aspergillus</taxon>
        <taxon>Aspergillus subgen. Nidulantes</taxon>
    </lineage>
</organism>
<dbReference type="AlphaFoldDB" id="A0A1L9PJF9"/>
<dbReference type="VEuPathDB" id="FungiDB:ASPVEDRAFT_130298"/>
<evidence type="ECO:0000313" key="9">
    <source>
        <dbReference type="Proteomes" id="UP000184073"/>
    </source>
</evidence>
<evidence type="ECO:0000256" key="6">
    <source>
        <dbReference type="ARBA" id="ARBA00023315"/>
    </source>
</evidence>
<keyword evidence="1" id="KW-0808">Transferase</keyword>
<evidence type="ECO:0000256" key="7">
    <source>
        <dbReference type="SAM" id="Phobius"/>
    </source>
</evidence>
<accession>A0A1L9PJF9</accession>
<evidence type="ECO:0000256" key="4">
    <source>
        <dbReference type="ARBA" id="ARBA00023098"/>
    </source>
</evidence>
<dbReference type="RefSeq" id="XP_040667429.1">
    <property type="nucleotide sequence ID" value="XM_040806706.1"/>
</dbReference>
<keyword evidence="5 7" id="KW-0472">Membrane</keyword>
<evidence type="ECO:0000313" key="8">
    <source>
        <dbReference type="EMBL" id="OJJ01667.1"/>
    </source>
</evidence>
<protein>
    <recommendedName>
        <fullName evidence="10">Phospholipid/glycerol acyltransferase domain-containing protein</fullName>
    </recommendedName>
</protein>
<dbReference type="EMBL" id="KV878128">
    <property type="protein sequence ID" value="OJJ01667.1"/>
    <property type="molecule type" value="Genomic_DNA"/>
</dbReference>
<evidence type="ECO:0000256" key="3">
    <source>
        <dbReference type="ARBA" id="ARBA00022989"/>
    </source>
</evidence>
<keyword evidence="3 7" id="KW-1133">Transmembrane helix</keyword>
<reference evidence="9" key="1">
    <citation type="journal article" date="2017" name="Genome Biol.">
        <title>Comparative genomics reveals high biological diversity and specific adaptations in the industrially and medically important fungal genus Aspergillus.</title>
        <authorList>
            <person name="de Vries R.P."/>
            <person name="Riley R."/>
            <person name="Wiebenga A."/>
            <person name="Aguilar-Osorio G."/>
            <person name="Amillis S."/>
            <person name="Uchima C.A."/>
            <person name="Anderluh G."/>
            <person name="Asadollahi M."/>
            <person name="Askin M."/>
            <person name="Barry K."/>
            <person name="Battaglia E."/>
            <person name="Bayram O."/>
            <person name="Benocci T."/>
            <person name="Braus-Stromeyer S.A."/>
            <person name="Caldana C."/>
            <person name="Canovas D."/>
            <person name="Cerqueira G.C."/>
            <person name="Chen F."/>
            <person name="Chen W."/>
            <person name="Choi C."/>
            <person name="Clum A."/>
            <person name="Dos Santos R.A."/>
            <person name="Damasio A.R."/>
            <person name="Diallinas G."/>
            <person name="Emri T."/>
            <person name="Fekete E."/>
            <person name="Flipphi M."/>
            <person name="Freyberg S."/>
            <person name="Gallo A."/>
            <person name="Gournas C."/>
            <person name="Habgood R."/>
            <person name="Hainaut M."/>
            <person name="Harispe M.L."/>
            <person name="Henrissat B."/>
            <person name="Hilden K.S."/>
            <person name="Hope R."/>
            <person name="Hossain A."/>
            <person name="Karabika E."/>
            <person name="Karaffa L."/>
            <person name="Karanyi Z."/>
            <person name="Krasevec N."/>
            <person name="Kuo A."/>
            <person name="Kusch H."/>
            <person name="LaButti K."/>
            <person name="Lagendijk E.L."/>
            <person name="Lapidus A."/>
            <person name="Levasseur A."/>
            <person name="Lindquist E."/>
            <person name="Lipzen A."/>
            <person name="Logrieco A.F."/>
            <person name="MacCabe A."/>
            <person name="Maekelae M.R."/>
            <person name="Malavazi I."/>
            <person name="Melin P."/>
            <person name="Meyer V."/>
            <person name="Mielnichuk N."/>
            <person name="Miskei M."/>
            <person name="Molnar A.P."/>
            <person name="Mule G."/>
            <person name="Ngan C.Y."/>
            <person name="Orejas M."/>
            <person name="Orosz E."/>
            <person name="Ouedraogo J.P."/>
            <person name="Overkamp K.M."/>
            <person name="Park H.-S."/>
            <person name="Perrone G."/>
            <person name="Piumi F."/>
            <person name="Punt P.J."/>
            <person name="Ram A.F."/>
            <person name="Ramon A."/>
            <person name="Rauscher S."/>
            <person name="Record E."/>
            <person name="Riano-Pachon D.M."/>
            <person name="Robert V."/>
            <person name="Roehrig J."/>
            <person name="Ruller R."/>
            <person name="Salamov A."/>
            <person name="Salih N.S."/>
            <person name="Samson R.A."/>
            <person name="Sandor E."/>
            <person name="Sanguinetti M."/>
            <person name="Schuetze T."/>
            <person name="Sepcic K."/>
            <person name="Shelest E."/>
            <person name="Sherlock G."/>
            <person name="Sophianopoulou V."/>
            <person name="Squina F.M."/>
            <person name="Sun H."/>
            <person name="Susca A."/>
            <person name="Todd R.B."/>
            <person name="Tsang A."/>
            <person name="Unkles S.E."/>
            <person name="van de Wiele N."/>
            <person name="van Rossen-Uffink D."/>
            <person name="Oliveira J.V."/>
            <person name="Vesth T.C."/>
            <person name="Visser J."/>
            <person name="Yu J.-H."/>
            <person name="Zhou M."/>
            <person name="Andersen M.R."/>
            <person name="Archer D.B."/>
            <person name="Baker S.E."/>
            <person name="Benoit I."/>
            <person name="Brakhage A.A."/>
            <person name="Braus G.H."/>
            <person name="Fischer R."/>
            <person name="Frisvad J.C."/>
            <person name="Goldman G.H."/>
            <person name="Houbraken J."/>
            <person name="Oakley B."/>
            <person name="Pocsi I."/>
            <person name="Scazzocchio C."/>
            <person name="Seiboth B."/>
            <person name="vanKuyk P.A."/>
            <person name="Wortman J."/>
            <person name="Dyer P.S."/>
            <person name="Grigoriev I.V."/>
        </authorList>
    </citation>
    <scope>NUCLEOTIDE SEQUENCE [LARGE SCALE GENOMIC DNA]</scope>
    <source>
        <strain evidence="9">CBS 583.65</strain>
    </source>
</reference>
<keyword evidence="9" id="KW-1185">Reference proteome</keyword>
<dbReference type="GO" id="GO:0016746">
    <property type="term" value="F:acyltransferase activity"/>
    <property type="evidence" value="ECO:0007669"/>
    <property type="project" value="UniProtKB-KW"/>
</dbReference>
<gene>
    <name evidence="8" type="ORF">ASPVEDRAFT_130298</name>
</gene>
<evidence type="ECO:0000256" key="1">
    <source>
        <dbReference type="ARBA" id="ARBA00022679"/>
    </source>
</evidence>
<dbReference type="PANTHER" id="PTHR23063:SF60">
    <property type="entry name" value="LYSOPHOSPHATIDIC ACID:OLEOYL-COA ACYLTRANSFERASE 1"/>
    <property type="match status" value="1"/>
</dbReference>
<feature type="transmembrane region" description="Helical" evidence="7">
    <location>
        <begin position="35"/>
        <end position="56"/>
    </location>
</feature>
<dbReference type="Proteomes" id="UP000184073">
    <property type="component" value="Unassembled WGS sequence"/>
</dbReference>
<name>A0A1L9PJF9_ASPVE</name>
<dbReference type="STRING" id="1036611.A0A1L9PJF9"/>
<dbReference type="OrthoDB" id="272512at2759"/>
<evidence type="ECO:0008006" key="10">
    <source>
        <dbReference type="Google" id="ProtNLM"/>
    </source>
</evidence>
<dbReference type="GO" id="GO:0006629">
    <property type="term" value="P:lipid metabolic process"/>
    <property type="evidence" value="ECO:0007669"/>
    <property type="project" value="UniProtKB-KW"/>
</dbReference>
<evidence type="ECO:0000256" key="2">
    <source>
        <dbReference type="ARBA" id="ARBA00022692"/>
    </source>
</evidence>